<evidence type="ECO:0000313" key="8">
    <source>
        <dbReference type="EMBL" id="AKB51922.1"/>
    </source>
</evidence>
<dbReference type="InterPro" id="IPR013655">
    <property type="entry name" value="PAS_fold_3"/>
</dbReference>
<dbReference type="Pfam" id="PF08447">
    <property type="entry name" value="PAS_3"/>
    <property type="match status" value="3"/>
</dbReference>
<dbReference type="SUPFAM" id="SSF55781">
    <property type="entry name" value="GAF domain-like"/>
    <property type="match status" value="1"/>
</dbReference>
<dbReference type="InterPro" id="IPR001610">
    <property type="entry name" value="PAC"/>
</dbReference>
<dbReference type="RefSeq" id="WP_011307047.1">
    <property type="nucleotide sequence ID" value="NZ_CP009526.1"/>
</dbReference>
<dbReference type="PROSITE" id="PS50112">
    <property type="entry name" value="PAS"/>
    <property type="match status" value="1"/>
</dbReference>
<evidence type="ECO:0000256" key="2">
    <source>
        <dbReference type="ARBA" id="ARBA00012438"/>
    </source>
</evidence>
<dbReference type="SUPFAM" id="SSF55785">
    <property type="entry name" value="PYP-like sensor domain (PAS domain)"/>
    <property type="match status" value="3"/>
</dbReference>
<dbReference type="AlphaFoldDB" id="A0A0E3QNG5"/>
<protein>
    <recommendedName>
        <fullName evidence="2">histidine kinase</fullName>
        <ecNumber evidence="2">2.7.13.3</ecNumber>
    </recommendedName>
</protein>
<dbReference type="InterPro" id="IPR035965">
    <property type="entry name" value="PAS-like_dom_sf"/>
</dbReference>
<comment type="catalytic activity">
    <reaction evidence="1">
        <text>ATP + protein L-histidine = ADP + protein N-phospho-L-histidine.</text>
        <dbReference type="EC" id="2.7.13.3"/>
    </reaction>
</comment>
<dbReference type="InterPro" id="IPR052162">
    <property type="entry name" value="Sensor_kinase/Photoreceptor"/>
</dbReference>
<organism evidence="8 9">
    <name type="scientific">Methanosarcina barkeri str. Wiesmoor</name>
    <dbReference type="NCBI Taxonomy" id="1434109"/>
    <lineage>
        <taxon>Archaea</taxon>
        <taxon>Methanobacteriati</taxon>
        <taxon>Methanobacteriota</taxon>
        <taxon>Stenosarchaea group</taxon>
        <taxon>Methanomicrobia</taxon>
        <taxon>Methanosarcinales</taxon>
        <taxon>Methanosarcinaceae</taxon>
        <taxon>Methanosarcina</taxon>
    </lineage>
</organism>
<name>A0A0E3QNG5_METBA</name>
<evidence type="ECO:0000313" key="9">
    <source>
        <dbReference type="Proteomes" id="UP000033038"/>
    </source>
</evidence>
<evidence type="ECO:0000259" key="6">
    <source>
        <dbReference type="PROSITE" id="PS50112"/>
    </source>
</evidence>
<keyword evidence="4" id="KW-0808">Transferase</keyword>
<proteinExistence type="predicted"/>
<dbReference type="Gene3D" id="3.30.450.40">
    <property type="match status" value="1"/>
</dbReference>
<evidence type="ECO:0000256" key="5">
    <source>
        <dbReference type="ARBA" id="ARBA00022777"/>
    </source>
</evidence>
<accession>A0A0E3QNG5</accession>
<sequence>MDEVSEDYETLNANFQTAGSKNDIGGEALHAALEKEETLRMMINNSHVVLFLWKNKDNWPVEFVSENVGKFGYSVEDFTSGRTRYKDLIYFDDLKEVEEEFKKKVKSGVSAFSLEYRIITKAGDIRWINERTFIQRNTSGEATHFQGVVLDITRRKKGEEELEETIKMQKVLITAVNNSPAVVFLWKNEKYWPAIFVSDNVVQFGYTVDDFLSQKIQYGRIIHSDDLKRVGEELDRSIQNGEVSFNSEYRIFTKAGDMLWVNERTFIQRDIEGKVTCFQGIVLDITHRKKTEKALRKSLKTQEMLKSIINKSPAVAFLRKNIENLPANLENWPVDYISENVMQFGYSVEDFLSGRVLYGDIIHREDIHTVVESLARSVREGYDSFEMEYRIITGNGSIRWVEDRTFIQRNSTGKVTHFQGIIIDVTGKKEAEKMLEIQRELGVALSTTWNLQTMLNQILNACLKIEEIDAAGIYLKDELLDQINLVAHRGLSPEFVASISIYRADSPEARQIWTEKPVYRMDFFADEMADLIKNEKITSVAVLPMKHRGEIIGSLNFASHTTDRIPQNVRNFLESVALQVVNYIAPLRIAADLG</sequence>
<dbReference type="NCBIfam" id="TIGR00229">
    <property type="entry name" value="sensory_box"/>
    <property type="match status" value="3"/>
</dbReference>
<evidence type="ECO:0000256" key="3">
    <source>
        <dbReference type="ARBA" id="ARBA00022553"/>
    </source>
</evidence>
<dbReference type="Proteomes" id="UP000033038">
    <property type="component" value="Chromosome"/>
</dbReference>
<dbReference type="PATRIC" id="fig|1434109.4.peg.3473"/>
<dbReference type="InterPro" id="IPR003018">
    <property type="entry name" value="GAF"/>
</dbReference>
<dbReference type="GO" id="GO:0004673">
    <property type="term" value="F:protein histidine kinase activity"/>
    <property type="evidence" value="ECO:0007669"/>
    <property type="project" value="UniProtKB-EC"/>
</dbReference>
<dbReference type="HOGENOM" id="CLU_029241_0_0_2"/>
<dbReference type="CDD" id="cd00130">
    <property type="entry name" value="PAS"/>
    <property type="match status" value="3"/>
</dbReference>
<dbReference type="SMART" id="SM00086">
    <property type="entry name" value="PAC"/>
    <property type="match status" value="3"/>
</dbReference>
<dbReference type="InterPro" id="IPR000700">
    <property type="entry name" value="PAS-assoc_C"/>
</dbReference>
<evidence type="ECO:0000256" key="4">
    <source>
        <dbReference type="ARBA" id="ARBA00022679"/>
    </source>
</evidence>
<dbReference type="PANTHER" id="PTHR43304">
    <property type="entry name" value="PHYTOCHROME-LIKE PROTEIN CPH1"/>
    <property type="match status" value="1"/>
</dbReference>
<evidence type="ECO:0000256" key="1">
    <source>
        <dbReference type="ARBA" id="ARBA00000085"/>
    </source>
</evidence>
<feature type="domain" description="PAC" evidence="7">
    <location>
        <begin position="385"/>
        <end position="437"/>
    </location>
</feature>
<dbReference type="EMBL" id="CP009526">
    <property type="protein sequence ID" value="AKB51922.1"/>
    <property type="molecule type" value="Genomic_DNA"/>
</dbReference>
<dbReference type="KEGG" id="mbw:MSBRW_2669"/>
<keyword evidence="3" id="KW-0597">Phosphoprotein</keyword>
<dbReference type="GeneID" id="24824244"/>
<dbReference type="PROSITE" id="PS50113">
    <property type="entry name" value="PAC"/>
    <property type="match status" value="3"/>
</dbReference>
<feature type="domain" description="PAS" evidence="6">
    <location>
        <begin position="204"/>
        <end position="241"/>
    </location>
</feature>
<dbReference type="InterPro" id="IPR000014">
    <property type="entry name" value="PAS"/>
</dbReference>
<dbReference type="PANTHER" id="PTHR43304:SF1">
    <property type="entry name" value="PAC DOMAIN-CONTAINING PROTEIN"/>
    <property type="match status" value="1"/>
</dbReference>
<feature type="domain" description="PAC" evidence="7">
    <location>
        <begin position="245"/>
        <end position="297"/>
    </location>
</feature>
<reference evidence="8 9" key="1">
    <citation type="submission" date="2014-07" db="EMBL/GenBank/DDBJ databases">
        <title>Methanogenic archaea and the global carbon cycle.</title>
        <authorList>
            <person name="Henriksen J.R."/>
            <person name="Luke J."/>
            <person name="Reinhart S."/>
            <person name="Benedict M.N."/>
            <person name="Youngblut N.D."/>
            <person name="Metcalf M.E."/>
            <person name="Whitaker R.J."/>
            <person name="Metcalf W.W."/>
        </authorList>
    </citation>
    <scope>NUCLEOTIDE SEQUENCE [LARGE SCALE GENOMIC DNA]</scope>
    <source>
        <strain evidence="8 9">Wiesmoor</strain>
    </source>
</reference>
<feature type="domain" description="PAC" evidence="7">
    <location>
        <begin position="112"/>
        <end position="164"/>
    </location>
</feature>
<dbReference type="FunFam" id="3.30.450.40:FF:000120">
    <property type="entry name" value="Sensory transduction histidine kinase"/>
    <property type="match status" value="1"/>
</dbReference>
<evidence type="ECO:0000259" key="7">
    <source>
        <dbReference type="PROSITE" id="PS50113"/>
    </source>
</evidence>
<dbReference type="EC" id="2.7.13.3" evidence="2"/>
<keyword evidence="5 8" id="KW-0418">Kinase</keyword>
<dbReference type="InterPro" id="IPR029016">
    <property type="entry name" value="GAF-like_dom_sf"/>
</dbReference>
<dbReference type="FunFam" id="3.30.450.20:FF:000226">
    <property type="entry name" value="Sensory transduction histidine kinase"/>
    <property type="match status" value="1"/>
</dbReference>
<dbReference type="Gene3D" id="3.30.450.20">
    <property type="entry name" value="PAS domain"/>
    <property type="match status" value="3"/>
</dbReference>
<gene>
    <name evidence="8" type="ORF">MSBRW_2669</name>
</gene>
<dbReference type="Pfam" id="PF13185">
    <property type="entry name" value="GAF_2"/>
    <property type="match status" value="1"/>
</dbReference>